<evidence type="ECO:0000313" key="1">
    <source>
        <dbReference type="EMBL" id="ALS02824.1"/>
    </source>
</evidence>
<protein>
    <submittedName>
        <fullName evidence="2">Uncharacterized protein</fullName>
    </submittedName>
</protein>
<reference evidence="1 3" key="2">
    <citation type="submission" date="2015-12" db="EMBL/GenBank/DDBJ databases">
        <authorList>
            <person name="Lauer A."/>
            <person name="Humrighouse B."/>
            <person name="Loparev V."/>
            <person name="Shewmaker P.L."/>
            <person name="Whitney A.M."/>
            <person name="McLaughlin R.W."/>
        </authorList>
    </citation>
    <scope>NUCLEOTIDE SEQUENCE [LARGE SCALE GENOMIC DNA]</scope>
    <source>
        <strain evidence="1 3">LMG 23085</strain>
    </source>
</reference>
<sequence length="105" mass="11915">MNRKKQLDKLTTVFNEDKRFIKDGYYRIRTIDEGTIELAYLIAGPCGESLPHPQITVALDDTQATGIKLIDMVSSPPLFLSRDDVNAVEIDCALDMLIEKFLQRL</sequence>
<gene>
    <name evidence="1" type="ORF">ATZ33_16005</name>
    <name evidence="2" type="ORF">RV15_GL002476</name>
</gene>
<name>A0A0S3KEW5_9ENTE</name>
<dbReference type="Proteomes" id="UP000065511">
    <property type="component" value="Chromosome"/>
</dbReference>
<dbReference type="OrthoDB" id="2223244at2"/>
<proteinExistence type="predicted"/>
<evidence type="ECO:0000313" key="2">
    <source>
        <dbReference type="EMBL" id="OJG85797.1"/>
    </source>
</evidence>
<dbReference type="RefSeq" id="WP_071879199.1">
    <property type="nucleotide sequence ID" value="NZ_JXLC01000035.1"/>
</dbReference>
<accession>A0A0S3KEW5</accession>
<organism evidence="2 4">
    <name type="scientific">Enterococcus silesiacus</name>
    <dbReference type="NCBI Taxonomy" id="332949"/>
    <lineage>
        <taxon>Bacteria</taxon>
        <taxon>Bacillati</taxon>
        <taxon>Bacillota</taxon>
        <taxon>Bacilli</taxon>
        <taxon>Lactobacillales</taxon>
        <taxon>Enterococcaceae</taxon>
        <taxon>Enterococcus</taxon>
    </lineage>
</organism>
<dbReference type="KEGG" id="ess:ATZ33_16005"/>
<evidence type="ECO:0000313" key="3">
    <source>
        <dbReference type="Proteomes" id="UP000065511"/>
    </source>
</evidence>
<reference evidence="2 4" key="1">
    <citation type="submission" date="2014-12" db="EMBL/GenBank/DDBJ databases">
        <title>Draft genome sequences of 29 type strains of Enterococci.</title>
        <authorList>
            <person name="Zhong Z."/>
            <person name="Sun Z."/>
            <person name="Liu W."/>
            <person name="Zhang W."/>
            <person name="Zhang H."/>
        </authorList>
    </citation>
    <scope>NUCLEOTIDE SEQUENCE [LARGE SCALE GENOMIC DNA]</scope>
    <source>
        <strain evidence="2 4">DSM 22801</strain>
    </source>
</reference>
<dbReference type="EMBL" id="CP013614">
    <property type="protein sequence ID" value="ALS02824.1"/>
    <property type="molecule type" value="Genomic_DNA"/>
</dbReference>
<evidence type="ECO:0000313" key="4">
    <source>
        <dbReference type="Proteomes" id="UP000183039"/>
    </source>
</evidence>
<dbReference type="EMBL" id="JXLC01000035">
    <property type="protein sequence ID" value="OJG85797.1"/>
    <property type="molecule type" value="Genomic_DNA"/>
</dbReference>
<dbReference type="Proteomes" id="UP000183039">
    <property type="component" value="Unassembled WGS sequence"/>
</dbReference>
<keyword evidence="3" id="KW-1185">Reference proteome</keyword>
<dbReference type="AlphaFoldDB" id="A0A0S3KEW5"/>